<comment type="caution">
    <text evidence="2">The sequence shown here is derived from an EMBL/GenBank/DDBJ whole genome shotgun (WGS) entry which is preliminary data.</text>
</comment>
<proteinExistence type="predicted"/>
<evidence type="ECO:0000313" key="3">
    <source>
        <dbReference type="Proteomes" id="UP000664357"/>
    </source>
</evidence>
<dbReference type="EMBL" id="JAFREL020000004">
    <property type="protein sequence ID" value="MEO1772537.1"/>
    <property type="molecule type" value="Genomic_DNA"/>
</dbReference>
<gene>
    <name evidence="1" type="ORF">JZO67_004519</name>
    <name evidence="2" type="ORF">JZO67_004966</name>
</gene>
<sequence>METHKQVKQRNSQDAFMEFFKGLDENYQKYLINEMQKKPPDKLYQKSIDFMSDDIAEFEQRKFNMAGSDGDPKSR</sequence>
<protein>
    <submittedName>
        <fullName evidence="2">Uncharacterized protein</fullName>
    </submittedName>
</protein>
<dbReference type="RefSeq" id="WP_207702675.1">
    <property type="nucleotide sequence ID" value="NZ_JAFREL020000004.1"/>
</dbReference>
<evidence type="ECO:0000313" key="1">
    <source>
        <dbReference type="EMBL" id="MEO1772537.1"/>
    </source>
</evidence>
<name>A0ABV0EZF6_9ENTE</name>
<accession>A0ABV0EZF6</accession>
<dbReference type="EMBL" id="JAFREL020000006">
    <property type="protein sequence ID" value="MEO1772983.1"/>
    <property type="molecule type" value="Genomic_DNA"/>
</dbReference>
<reference evidence="2 3" key="2">
    <citation type="submission" date="2024-02" db="EMBL/GenBank/DDBJ databases">
        <title>The Genome Sequence of Enterococcus sp. DIV0159.</title>
        <authorList>
            <person name="Earl A."/>
            <person name="Manson A."/>
            <person name="Gilmore M."/>
            <person name="Sanders J."/>
            <person name="Shea T."/>
            <person name="Howe W."/>
            <person name="Livny J."/>
            <person name="Cuomo C."/>
            <person name="Neafsey D."/>
            <person name="Birren B."/>
        </authorList>
    </citation>
    <scope>NUCLEOTIDE SEQUENCE [LARGE SCALE GENOMIC DNA]</scope>
    <source>
        <strain evidence="2 3">665A</strain>
    </source>
</reference>
<dbReference type="Proteomes" id="UP000664357">
    <property type="component" value="Unassembled WGS sequence"/>
</dbReference>
<organism evidence="2 3">
    <name type="scientific">Candidatus Enterococcus ferrettii</name>
    <dbReference type="NCBI Taxonomy" id="2815324"/>
    <lineage>
        <taxon>Bacteria</taxon>
        <taxon>Bacillati</taxon>
        <taxon>Bacillota</taxon>
        <taxon>Bacilli</taxon>
        <taxon>Lactobacillales</taxon>
        <taxon>Enterococcaceae</taxon>
        <taxon>Enterococcus</taxon>
    </lineage>
</organism>
<evidence type="ECO:0000313" key="2">
    <source>
        <dbReference type="EMBL" id="MEO1772983.1"/>
    </source>
</evidence>
<reference evidence="2 3" key="1">
    <citation type="submission" date="2021-03" db="EMBL/GenBank/DDBJ databases">
        <authorList>
            <person name="Gilmore M.S."/>
            <person name="Schwartzman J."/>
            <person name="Van Tyne D."/>
            <person name="Martin M."/>
            <person name="Earl A.M."/>
            <person name="Manson A.L."/>
            <person name="Straub T."/>
            <person name="Salamzade R."/>
            <person name="Saavedra J."/>
            <person name="Lebreton F."/>
            <person name="Prichula J."/>
            <person name="Schaufler K."/>
            <person name="Gaca A."/>
            <person name="Sgardioli B."/>
            <person name="Wagenaar J."/>
            <person name="Strong T."/>
        </authorList>
    </citation>
    <scope>NUCLEOTIDE SEQUENCE [LARGE SCALE GENOMIC DNA]</scope>
    <source>
        <strain evidence="2 3">665A</strain>
    </source>
</reference>
<keyword evidence="3" id="KW-1185">Reference proteome</keyword>